<dbReference type="Gene3D" id="3.30.70.270">
    <property type="match status" value="1"/>
</dbReference>
<dbReference type="Proteomes" id="UP001597059">
    <property type="component" value="Unassembled WGS sequence"/>
</dbReference>
<evidence type="ECO:0000259" key="2">
    <source>
        <dbReference type="PROSITE" id="PS50110"/>
    </source>
</evidence>
<dbReference type="RefSeq" id="WP_377367055.1">
    <property type="nucleotide sequence ID" value="NZ_JBHTMN010000011.1"/>
</dbReference>
<evidence type="ECO:0000313" key="6">
    <source>
        <dbReference type="Proteomes" id="UP001597059"/>
    </source>
</evidence>
<dbReference type="SMART" id="SM00052">
    <property type="entry name" value="EAL"/>
    <property type="match status" value="1"/>
</dbReference>
<dbReference type="Gene3D" id="3.20.20.450">
    <property type="entry name" value="EAL domain"/>
    <property type="match status" value="1"/>
</dbReference>
<dbReference type="PROSITE" id="PS50883">
    <property type="entry name" value="EAL"/>
    <property type="match status" value="1"/>
</dbReference>
<keyword evidence="1" id="KW-0597">Phosphoprotein</keyword>
<proteinExistence type="predicted"/>
<dbReference type="CDD" id="cd01949">
    <property type="entry name" value="GGDEF"/>
    <property type="match status" value="1"/>
</dbReference>
<dbReference type="InterPro" id="IPR011006">
    <property type="entry name" value="CheY-like_superfamily"/>
</dbReference>
<comment type="caution">
    <text evidence="5">The sequence shown here is derived from an EMBL/GenBank/DDBJ whole genome shotgun (WGS) entry which is preliminary data.</text>
</comment>
<dbReference type="PROSITE" id="PS50110">
    <property type="entry name" value="RESPONSE_REGULATORY"/>
    <property type="match status" value="1"/>
</dbReference>
<dbReference type="CDD" id="cd01948">
    <property type="entry name" value="EAL"/>
    <property type="match status" value="1"/>
</dbReference>
<dbReference type="PROSITE" id="PS50887">
    <property type="entry name" value="GGDEF"/>
    <property type="match status" value="1"/>
</dbReference>
<dbReference type="Pfam" id="PF00990">
    <property type="entry name" value="GGDEF"/>
    <property type="match status" value="1"/>
</dbReference>
<dbReference type="PANTHER" id="PTHR44757">
    <property type="entry name" value="DIGUANYLATE CYCLASE DGCP"/>
    <property type="match status" value="1"/>
</dbReference>
<sequence>MDILIIDDDAVDRMSAIRTLKNAGLNTGEIDQADTGTEGIQKALSKHYDAILLDYQIPPSNGIEVLREIRGSLGNSTAIIMLSHSNDEALALSCIEAGAQDFIMKSEVSVTRLKRSILIASERNTLEKQVEKSNNQLRELAERDTLTGLRNRHVFDTTLSSELERAKRNNSQLALLFLDVDNFKRINDVLGHQAGDEFLKDVAKRLEGIIRSSDTLCRLGGDEFAILVSDLEQLEKIRALSDRIIDAMKPPITLVGRSLSITVSVGIASYPHCADTAVELMKCADVAMYRSKELGKNQVQYYSHDFHSKMQKRIELENELKLAIDQDEFKLFYQPQVDAKTESLVGVEALIRWEHKQRGLLLPDDFIPLAEESHLIVDIGRWVINKACEQFSYWSKLPQAENVTFTIAVNLSAKQLKDNGLAKYLADCMAAYGLAGKYIELELTESSLEDSFEAIEMLHELSKTGVRLALDDFGMGYSSLSQLKKFPFEILKIDKYFVQDPGEIDSGLLAAICAFAHSLGYETVAEGIETQEQKEACKALNVDRLQGFLFAKPMPAEELKNNWLTH</sequence>
<dbReference type="NCBIfam" id="TIGR00254">
    <property type="entry name" value="GGDEF"/>
    <property type="match status" value="1"/>
</dbReference>
<dbReference type="PANTHER" id="PTHR44757:SF2">
    <property type="entry name" value="BIOFILM ARCHITECTURE MAINTENANCE PROTEIN MBAA"/>
    <property type="match status" value="1"/>
</dbReference>
<dbReference type="Gene3D" id="3.40.50.2300">
    <property type="match status" value="1"/>
</dbReference>
<feature type="modified residue" description="4-aspartylphosphate" evidence="1">
    <location>
        <position position="54"/>
    </location>
</feature>
<keyword evidence="6" id="KW-1185">Reference proteome</keyword>
<evidence type="ECO:0000259" key="3">
    <source>
        <dbReference type="PROSITE" id="PS50883"/>
    </source>
</evidence>
<dbReference type="InterPro" id="IPR001633">
    <property type="entry name" value="EAL_dom"/>
</dbReference>
<dbReference type="InterPro" id="IPR035919">
    <property type="entry name" value="EAL_sf"/>
</dbReference>
<dbReference type="Pfam" id="PF00563">
    <property type="entry name" value="EAL"/>
    <property type="match status" value="1"/>
</dbReference>
<evidence type="ECO:0000313" key="5">
    <source>
        <dbReference type="EMBL" id="MFD1383617.1"/>
    </source>
</evidence>
<accession>A0ABW4B0N9</accession>
<name>A0ABW4B0N9_9GAMM</name>
<dbReference type="CDD" id="cd00156">
    <property type="entry name" value="REC"/>
    <property type="match status" value="1"/>
</dbReference>
<dbReference type="InterPro" id="IPR029787">
    <property type="entry name" value="Nucleotide_cyclase"/>
</dbReference>
<reference evidence="6" key="1">
    <citation type="journal article" date="2019" name="Int. J. Syst. Evol. Microbiol.">
        <title>The Global Catalogue of Microorganisms (GCM) 10K type strain sequencing project: providing services to taxonomists for standard genome sequencing and annotation.</title>
        <authorList>
            <consortium name="The Broad Institute Genomics Platform"/>
            <consortium name="The Broad Institute Genome Sequencing Center for Infectious Disease"/>
            <person name="Wu L."/>
            <person name="Ma J."/>
        </authorList>
    </citation>
    <scope>NUCLEOTIDE SEQUENCE [LARGE SCALE GENOMIC DNA]</scope>
    <source>
        <strain evidence="6">JCM 30774</strain>
    </source>
</reference>
<dbReference type="InterPro" id="IPR052155">
    <property type="entry name" value="Biofilm_reg_signaling"/>
</dbReference>
<dbReference type="SMART" id="SM00448">
    <property type="entry name" value="REC"/>
    <property type="match status" value="1"/>
</dbReference>
<dbReference type="EMBL" id="JBHTMN010000011">
    <property type="protein sequence ID" value="MFD1383617.1"/>
    <property type="molecule type" value="Genomic_DNA"/>
</dbReference>
<feature type="domain" description="Response regulatory" evidence="2">
    <location>
        <begin position="2"/>
        <end position="120"/>
    </location>
</feature>
<protein>
    <submittedName>
        <fullName evidence="5">EAL domain-containing protein</fullName>
    </submittedName>
</protein>
<organism evidence="5 6">
    <name type="scientific">Rhodanobacter aciditrophus</name>
    <dbReference type="NCBI Taxonomy" id="1623218"/>
    <lineage>
        <taxon>Bacteria</taxon>
        <taxon>Pseudomonadati</taxon>
        <taxon>Pseudomonadota</taxon>
        <taxon>Gammaproteobacteria</taxon>
        <taxon>Lysobacterales</taxon>
        <taxon>Rhodanobacteraceae</taxon>
        <taxon>Rhodanobacter</taxon>
    </lineage>
</organism>
<evidence type="ECO:0000256" key="1">
    <source>
        <dbReference type="PROSITE-ProRule" id="PRU00169"/>
    </source>
</evidence>
<dbReference type="InterPro" id="IPR043128">
    <property type="entry name" value="Rev_trsase/Diguanyl_cyclase"/>
</dbReference>
<dbReference type="SMART" id="SM00267">
    <property type="entry name" value="GGDEF"/>
    <property type="match status" value="1"/>
</dbReference>
<dbReference type="Pfam" id="PF00072">
    <property type="entry name" value="Response_reg"/>
    <property type="match status" value="1"/>
</dbReference>
<feature type="domain" description="EAL" evidence="3">
    <location>
        <begin position="313"/>
        <end position="566"/>
    </location>
</feature>
<dbReference type="InterPro" id="IPR001789">
    <property type="entry name" value="Sig_transdc_resp-reg_receiver"/>
</dbReference>
<dbReference type="SUPFAM" id="SSF141868">
    <property type="entry name" value="EAL domain-like"/>
    <property type="match status" value="1"/>
</dbReference>
<feature type="domain" description="GGDEF" evidence="4">
    <location>
        <begin position="171"/>
        <end position="304"/>
    </location>
</feature>
<dbReference type="InterPro" id="IPR000160">
    <property type="entry name" value="GGDEF_dom"/>
</dbReference>
<dbReference type="SUPFAM" id="SSF52172">
    <property type="entry name" value="CheY-like"/>
    <property type="match status" value="1"/>
</dbReference>
<evidence type="ECO:0000259" key="4">
    <source>
        <dbReference type="PROSITE" id="PS50887"/>
    </source>
</evidence>
<dbReference type="SUPFAM" id="SSF55073">
    <property type="entry name" value="Nucleotide cyclase"/>
    <property type="match status" value="1"/>
</dbReference>
<gene>
    <name evidence="5" type="ORF">ACFQ45_09575</name>
</gene>